<evidence type="ECO:0000256" key="2">
    <source>
        <dbReference type="ARBA" id="ARBA00023125"/>
    </source>
</evidence>
<dbReference type="SUPFAM" id="SSF55785">
    <property type="entry name" value="PYP-like sensor domain (PAS domain)"/>
    <property type="match status" value="1"/>
</dbReference>
<dbReference type="CDD" id="cd00130">
    <property type="entry name" value="PAS"/>
    <property type="match status" value="1"/>
</dbReference>
<dbReference type="SMART" id="SM00091">
    <property type="entry name" value="PAS"/>
    <property type="match status" value="1"/>
</dbReference>
<dbReference type="PANTHER" id="PTHR46796">
    <property type="entry name" value="HTH-TYPE TRANSCRIPTIONAL ACTIVATOR RHAS-RELATED"/>
    <property type="match status" value="1"/>
</dbReference>
<dbReference type="GO" id="GO:0003700">
    <property type="term" value="F:DNA-binding transcription factor activity"/>
    <property type="evidence" value="ECO:0007669"/>
    <property type="project" value="InterPro"/>
</dbReference>
<evidence type="ECO:0000313" key="6">
    <source>
        <dbReference type="Proteomes" id="UP000315010"/>
    </source>
</evidence>
<dbReference type="InterPro" id="IPR018060">
    <property type="entry name" value="HTH_AraC"/>
</dbReference>
<dbReference type="InterPro" id="IPR018062">
    <property type="entry name" value="HTH_AraC-typ_CS"/>
</dbReference>
<feature type="domain" description="HTH araC/xylS-type" evidence="4">
    <location>
        <begin position="146"/>
        <end position="244"/>
    </location>
</feature>
<dbReference type="Gene3D" id="1.10.10.60">
    <property type="entry name" value="Homeodomain-like"/>
    <property type="match status" value="2"/>
</dbReference>
<dbReference type="SUPFAM" id="SSF46689">
    <property type="entry name" value="Homeodomain-like"/>
    <property type="match status" value="2"/>
</dbReference>
<dbReference type="Gene3D" id="3.30.450.20">
    <property type="entry name" value="PAS domain"/>
    <property type="match status" value="1"/>
</dbReference>
<dbReference type="PROSITE" id="PS01124">
    <property type="entry name" value="HTH_ARAC_FAMILY_2"/>
    <property type="match status" value="1"/>
</dbReference>
<dbReference type="AlphaFoldDB" id="A0A5C5Z432"/>
<dbReference type="PROSITE" id="PS00041">
    <property type="entry name" value="HTH_ARAC_FAMILY_1"/>
    <property type="match status" value="1"/>
</dbReference>
<dbReference type="EMBL" id="SJPJ01000001">
    <property type="protein sequence ID" value="TWT81747.1"/>
    <property type="molecule type" value="Genomic_DNA"/>
</dbReference>
<dbReference type="InterPro" id="IPR050204">
    <property type="entry name" value="AraC_XylS_family_regulators"/>
</dbReference>
<evidence type="ECO:0000259" key="4">
    <source>
        <dbReference type="PROSITE" id="PS01124"/>
    </source>
</evidence>
<dbReference type="OrthoDB" id="273555at2"/>
<evidence type="ECO:0000256" key="3">
    <source>
        <dbReference type="ARBA" id="ARBA00023163"/>
    </source>
</evidence>
<comment type="caution">
    <text evidence="5">The sequence shown here is derived from an EMBL/GenBank/DDBJ whole genome shotgun (WGS) entry which is preliminary data.</text>
</comment>
<accession>A0A5C5Z432</accession>
<evidence type="ECO:0000313" key="5">
    <source>
        <dbReference type="EMBL" id="TWT81747.1"/>
    </source>
</evidence>
<dbReference type="SMART" id="SM00342">
    <property type="entry name" value="HTH_ARAC"/>
    <property type="match status" value="1"/>
</dbReference>
<dbReference type="GO" id="GO:0043565">
    <property type="term" value="F:sequence-specific DNA binding"/>
    <property type="evidence" value="ECO:0007669"/>
    <property type="project" value="InterPro"/>
</dbReference>
<dbReference type="Proteomes" id="UP000315010">
    <property type="component" value="Unassembled WGS sequence"/>
</dbReference>
<dbReference type="InterPro" id="IPR035965">
    <property type="entry name" value="PAS-like_dom_sf"/>
</dbReference>
<dbReference type="Pfam" id="PF12833">
    <property type="entry name" value="HTH_18"/>
    <property type="match status" value="1"/>
</dbReference>
<keyword evidence="6" id="KW-1185">Reference proteome</keyword>
<protein>
    <submittedName>
        <fullName evidence="5">HTH-type transcriptional activator Btr</fullName>
    </submittedName>
</protein>
<gene>
    <name evidence="5" type="primary">btr_2</name>
    <name evidence="5" type="ORF">CA13_32000</name>
</gene>
<organism evidence="5 6">
    <name type="scientific">Novipirellula herctigrandis</name>
    <dbReference type="NCBI Taxonomy" id="2527986"/>
    <lineage>
        <taxon>Bacteria</taxon>
        <taxon>Pseudomonadati</taxon>
        <taxon>Planctomycetota</taxon>
        <taxon>Planctomycetia</taxon>
        <taxon>Pirellulales</taxon>
        <taxon>Pirellulaceae</taxon>
        <taxon>Novipirellula</taxon>
    </lineage>
</organism>
<dbReference type="RefSeq" id="WP_146397848.1">
    <property type="nucleotide sequence ID" value="NZ_SJPJ01000001.1"/>
</dbReference>
<dbReference type="Pfam" id="PF08448">
    <property type="entry name" value="PAS_4"/>
    <property type="match status" value="1"/>
</dbReference>
<dbReference type="InterPro" id="IPR009057">
    <property type="entry name" value="Homeodomain-like_sf"/>
</dbReference>
<keyword evidence="2" id="KW-0238">DNA-binding</keyword>
<keyword evidence="3" id="KW-0804">Transcription</keyword>
<evidence type="ECO:0000256" key="1">
    <source>
        <dbReference type="ARBA" id="ARBA00023015"/>
    </source>
</evidence>
<dbReference type="InterPro" id="IPR013656">
    <property type="entry name" value="PAS_4"/>
</dbReference>
<keyword evidence="1" id="KW-0805">Transcription regulation</keyword>
<dbReference type="NCBIfam" id="TIGR00229">
    <property type="entry name" value="sensory_box"/>
    <property type="match status" value="1"/>
</dbReference>
<dbReference type="PANTHER" id="PTHR46796:SF13">
    <property type="entry name" value="HTH-TYPE TRANSCRIPTIONAL ACTIVATOR RHAS"/>
    <property type="match status" value="1"/>
</dbReference>
<dbReference type="InterPro" id="IPR020449">
    <property type="entry name" value="Tscrpt_reg_AraC-type_HTH"/>
</dbReference>
<proteinExistence type="predicted"/>
<dbReference type="PRINTS" id="PR00032">
    <property type="entry name" value="HTHARAC"/>
</dbReference>
<sequence length="244" mass="27914">MKNASLRRRFFERLGSYEQVFGLLDHLPGLSFFVKDRQGRFVALNRRGCEYCGIGSEDDAIGKTDYDFFPKQRADEYRADDLAVMQSGEAILNRMESAPEAEGSPRLVVTTKIPLRDSRGRVIGVAGLSRQVEQLREQPRTATAFADVIEYLHAHYEQHLTTKELAKKAGLSVSQFDRRFRAAFGSSPHQYIMRVRVENAARLLIETDQTVSEIAHTCGFYDHAHFSRSFRRIMNATPTQYRSR</sequence>
<name>A0A5C5Z432_9BACT</name>
<reference evidence="5 6" key="1">
    <citation type="submission" date="2019-02" db="EMBL/GenBank/DDBJ databases">
        <title>Deep-cultivation of Planctomycetes and their phenomic and genomic characterization uncovers novel biology.</title>
        <authorList>
            <person name="Wiegand S."/>
            <person name="Jogler M."/>
            <person name="Boedeker C."/>
            <person name="Pinto D."/>
            <person name="Vollmers J."/>
            <person name="Rivas-Marin E."/>
            <person name="Kohn T."/>
            <person name="Peeters S.H."/>
            <person name="Heuer A."/>
            <person name="Rast P."/>
            <person name="Oberbeckmann S."/>
            <person name="Bunk B."/>
            <person name="Jeske O."/>
            <person name="Meyerdierks A."/>
            <person name="Storesund J.E."/>
            <person name="Kallscheuer N."/>
            <person name="Luecker S."/>
            <person name="Lage O.M."/>
            <person name="Pohl T."/>
            <person name="Merkel B.J."/>
            <person name="Hornburger P."/>
            <person name="Mueller R.-W."/>
            <person name="Bruemmer F."/>
            <person name="Labrenz M."/>
            <person name="Spormann A.M."/>
            <person name="Op Den Camp H."/>
            <person name="Overmann J."/>
            <person name="Amann R."/>
            <person name="Jetten M.S.M."/>
            <person name="Mascher T."/>
            <person name="Medema M.H."/>
            <person name="Devos D.P."/>
            <person name="Kaster A.-K."/>
            <person name="Ovreas L."/>
            <person name="Rohde M."/>
            <person name="Galperin M.Y."/>
            <person name="Jogler C."/>
        </authorList>
    </citation>
    <scope>NUCLEOTIDE SEQUENCE [LARGE SCALE GENOMIC DNA]</scope>
    <source>
        <strain evidence="5 6">CA13</strain>
    </source>
</reference>
<dbReference type="InterPro" id="IPR000014">
    <property type="entry name" value="PAS"/>
</dbReference>